<dbReference type="EMBL" id="PEZT01000028">
    <property type="protein sequence ID" value="PIS08777.1"/>
    <property type="molecule type" value="Genomic_DNA"/>
</dbReference>
<sequence>MKIIADLHLHSKYSRAVSQKMEPETLGLWAQKKGIDLLGTSDWTHPLWLKELESLLKEKEDGVYQLKKDNSKTSFILSTEISSIYSQGGKTRRIHNVVMAPSFKTVNKINKELKSKGCNLMSDGRPIIGLSSIELGELVWSIDEDVLIIPAHIWTPWFSMFGSKSGFDSVEECFGKFSDKIYGIETGLSSDPAMNWQIKDLDKRSILSFSDAHSPAKLGREATVFQSQTKKSFSFNDLTMAIKKDKKSRWKISYTIEFHPEEGKYHYTGHRNCQVRQSPKETKKKGTICPVCGKPLTLGVMHRVEDLAESKEIKVMEKENQVGLVGYYNQKDPQRPPYVMLVPLLEVLSESLGVGPNSKKVQTEYERLISVLAPELEILTKTSLDKIKEIAGDRVAEAIEKMRKSKIVIEPGFDGVFGTVKIWKNEKVIKLNKNLNKQEQTTLF</sequence>
<keyword evidence="1" id="KW-0347">Helicase</keyword>
<dbReference type="AlphaFoldDB" id="A0A2H0W817"/>
<keyword evidence="1" id="KW-0378">Hydrolase</keyword>
<name>A0A2H0W817_9BACT</name>
<comment type="caution">
    <text evidence="1">The sequence shown here is derived from an EMBL/GenBank/DDBJ whole genome shotgun (WGS) entry which is preliminary data.</text>
</comment>
<dbReference type="PANTHER" id="PTHR40084:SF1">
    <property type="entry name" value="PHOSPHOTRANSFERASE"/>
    <property type="match status" value="1"/>
</dbReference>
<dbReference type="CDD" id="cd19067">
    <property type="entry name" value="PfuEndoQ-like"/>
    <property type="match status" value="1"/>
</dbReference>
<protein>
    <submittedName>
        <fullName evidence="1">DNA helicase UvrD</fullName>
    </submittedName>
</protein>
<evidence type="ECO:0000313" key="2">
    <source>
        <dbReference type="Proteomes" id="UP000230093"/>
    </source>
</evidence>
<accession>A0A2H0W817</accession>
<keyword evidence="1" id="KW-0547">Nucleotide-binding</keyword>
<dbReference type="InterPro" id="IPR016195">
    <property type="entry name" value="Pol/histidinol_Pase-like"/>
</dbReference>
<organism evidence="1 2">
    <name type="scientific">Candidatus Beckwithbacteria bacterium CG10_big_fil_rev_8_21_14_0_10_34_10</name>
    <dbReference type="NCBI Taxonomy" id="1974495"/>
    <lineage>
        <taxon>Bacteria</taxon>
        <taxon>Candidatus Beckwithiibacteriota</taxon>
    </lineage>
</organism>
<reference evidence="2" key="1">
    <citation type="submission" date="2017-09" db="EMBL/GenBank/DDBJ databases">
        <title>Depth-based differentiation of microbial function through sediment-hosted aquifers and enrichment of novel symbionts in the deep terrestrial subsurface.</title>
        <authorList>
            <person name="Probst A.J."/>
            <person name="Ladd B."/>
            <person name="Jarett J.K."/>
            <person name="Geller-Mcgrath D.E."/>
            <person name="Sieber C.M.K."/>
            <person name="Emerson J.B."/>
            <person name="Anantharaman K."/>
            <person name="Thomas B.C."/>
            <person name="Malmstrom R."/>
            <person name="Stieglmeier M."/>
            <person name="Klingl A."/>
            <person name="Woyke T."/>
            <person name="Ryan C.M."/>
            <person name="Banfield J.F."/>
        </authorList>
    </citation>
    <scope>NUCLEOTIDE SEQUENCE [LARGE SCALE GENOMIC DNA]</scope>
</reference>
<proteinExistence type="predicted"/>
<dbReference type="GO" id="GO:0004386">
    <property type="term" value="F:helicase activity"/>
    <property type="evidence" value="ECO:0007669"/>
    <property type="project" value="UniProtKB-KW"/>
</dbReference>
<dbReference type="PANTHER" id="PTHR40084">
    <property type="entry name" value="PHOSPHOHYDROLASE, PHP FAMILY"/>
    <property type="match status" value="1"/>
</dbReference>
<dbReference type="SUPFAM" id="SSF89550">
    <property type="entry name" value="PHP domain-like"/>
    <property type="match status" value="1"/>
</dbReference>
<dbReference type="Gene3D" id="3.20.20.140">
    <property type="entry name" value="Metal-dependent hydrolases"/>
    <property type="match status" value="1"/>
</dbReference>
<keyword evidence="1" id="KW-0067">ATP-binding</keyword>
<evidence type="ECO:0000313" key="1">
    <source>
        <dbReference type="EMBL" id="PIS08777.1"/>
    </source>
</evidence>
<gene>
    <name evidence="1" type="ORF">COT75_04825</name>
</gene>
<dbReference type="Proteomes" id="UP000230093">
    <property type="component" value="Unassembled WGS sequence"/>
</dbReference>